<evidence type="ECO:0000313" key="10">
    <source>
        <dbReference type="EMBL" id="SES48064.1"/>
    </source>
</evidence>
<dbReference type="InterPro" id="IPR050545">
    <property type="entry name" value="Mycobact_MmpL"/>
</dbReference>
<comment type="subcellular location">
    <subcellularLocation>
        <location evidence="1">Cell membrane</location>
        <topology evidence="1">Multi-pass membrane protein</topology>
    </subcellularLocation>
</comment>
<name>A0A1H9XPI0_9PSEU</name>
<gene>
    <name evidence="10" type="ORF">SAMN04487818_11873</name>
</gene>
<evidence type="ECO:0000256" key="2">
    <source>
        <dbReference type="ARBA" id="ARBA00010157"/>
    </source>
</evidence>
<comment type="similarity">
    <text evidence="2">Belongs to the resistance-nodulation-cell division (RND) (TC 2.A.6) family. MmpL subfamily.</text>
</comment>
<feature type="transmembrane region" description="Helical" evidence="8">
    <location>
        <begin position="307"/>
        <end position="331"/>
    </location>
</feature>
<dbReference type="InterPro" id="IPR000731">
    <property type="entry name" value="SSD"/>
</dbReference>
<dbReference type="GO" id="GO:0005886">
    <property type="term" value="C:plasma membrane"/>
    <property type="evidence" value="ECO:0007669"/>
    <property type="project" value="UniProtKB-SubCell"/>
</dbReference>
<dbReference type="PANTHER" id="PTHR33406:SF11">
    <property type="entry name" value="MEMBRANE PROTEIN SCO6666-RELATED"/>
    <property type="match status" value="1"/>
</dbReference>
<dbReference type="PANTHER" id="PTHR33406">
    <property type="entry name" value="MEMBRANE PROTEIN MJ1562-RELATED"/>
    <property type="match status" value="1"/>
</dbReference>
<dbReference type="RefSeq" id="WP_092786646.1">
    <property type="nucleotide sequence ID" value="NZ_FOGI01000018.1"/>
</dbReference>
<keyword evidence="11" id="KW-1185">Reference proteome</keyword>
<feature type="domain" description="SSD" evidence="9">
    <location>
        <begin position="181"/>
        <end position="330"/>
    </location>
</feature>
<dbReference type="SUPFAM" id="SSF82866">
    <property type="entry name" value="Multidrug efflux transporter AcrB transmembrane domain"/>
    <property type="match status" value="2"/>
</dbReference>
<evidence type="ECO:0000256" key="6">
    <source>
        <dbReference type="ARBA" id="ARBA00023136"/>
    </source>
</evidence>
<feature type="transmembrane region" description="Helical" evidence="8">
    <location>
        <begin position="273"/>
        <end position="301"/>
    </location>
</feature>
<keyword evidence="3" id="KW-1003">Cell membrane</keyword>
<dbReference type="STRING" id="155974.SAMN04487818_11873"/>
<dbReference type="Pfam" id="PF03176">
    <property type="entry name" value="MMPL"/>
    <property type="match status" value="2"/>
</dbReference>
<dbReference type="AlphaFoldDB" id="A0A1H9XPI0"/>
<feature type="transmembrane region" description="Helical" evidence="8">
    <location>
        <begin position="366"/>
        <end position="386"/>
    </location>
</feature>
<dbReference type="InterPro" id="IPR004869">
    <property type="entry name" value="MMPL_dom"/>
</dbReference>
<feature type="transmembrane region" description="Helical" evidence="8">
    <location>
        <begin position="540"/>
        <end position="561"/>
    </location>
</feature>
<keyword evidence="6 8" id="KW-0472">Membrane</keyword>
<evidence type="ECO:0000256" key="1">
    <source>
        <dbReference type="ARBA" id="ARBA00004651"/>
    </source>
</evidence>
<feature type="transmembrane region" description="Helical" evidence="8">
    <location>
        <begin position="581"/>
        <end position="603"/>
    </location>
</feature>
<keyword evidence="4 8" id="KW-0812">Transmembrane</keyword>
<dbReference type="Proteomes" id="UP000199051">
    <property type="component" value="Unassembled WGS sequence"/>
</dbReference>
<evidence type="ECO:0000259" key="9">
    <source>
        <dbReference type="PROSITE" id="PS50156"/>
    </source>
</evidence>
<feature type="transmembrane region" description="Helical" evidence="8">
    <location>
        <begin position="181"/>
        <end position="198"/>
    </location>
</feature>
<dbReference type="EMBL" id="FOGI01000018">
    <property type="protein sequence ID" value="SES48064.1"/>
    <property type="molecule type" value="Genomic_DNA"/>
</dbReference>
<feature type="transmembrane region" description="Helical" evidence="8">
    <location>
        <begin position="232"/>
        <end position="252"/>
    </location>
</feature>
<feature type="region of interest" description="Disordered" evidence="7">
    <location>
        <begin position="711"/>
        <end position="731"/>
    </location>
</feature>
<evidence type="ECO:0000256" key="5">
    <source>
        <dbReference type="ARBA" id="ARBA00022989"/>
    </source>
</evidence>
<sequence length="731" mass="75895">MAVLLYRLGLTSVRRRVLVVLVWLLVFVASGVGAVTLSGATVTAFRIPGQESTTALEVMGERFGSAAGGGSAQVVLQAPAGRTLVQTQVAEQVSGLAAELRRLPGVVAATDPVDAANPVVSKDQRIGYSTVSYGVTAPEVTDDQRTALTSLVERSRADGLTVEVRGDVLQAKGQVGGPAEMIGVVVALLVLAITYGSLVSAGMNLLTAVVGVGIGALGITTLTGFIDLQATTPVLAVMLGLAVGIDYALFIITRFRHELLAGRPVEEAAAMAVGTAGSAVVTAGLTVVIALAGLSVAGIPFLTEMGLAAAGTIVFAVLIAVTLVPAMLGFVGRKALPRRSRVEGSPVHADHGFYRRWSHGVTRHPWLTLLAAVVVLLVIAIPVLSLRTSLVQHPDRDSTQAHAEQLVETGFGPGFSAPLLILIDGADAVTRAPVIRDEVAAQSDIAVVAPARPNQANTAALITVIPASGPDSTETNDLVHALRDNIADTPGAQVYVTGTTAVSIDISHKLDQALPIYLALVVGLAFILLILVFRSILVPVVGVLGFLLTIGAVLGATTAVFQWGWLSAVVNSNSTGPLMSLSPIIIVGILFGLAMDYQVFLVARMHEAYAHGAEPRTAIVTGFGQSAPVVVAAATIMFAVFAGFVPEGDATIKPIGFALAMGILFDAIIVRMIAVPAALTLLGHHAWSLPTWLHWLPELDVEGAALERDIPTQSTTEPTPEAHPTPHDTHH</sequence>
<accession>A0A1H9XPI0</accession>
<feature type="transmembrane region" description="Helical" evidence="8">
    <location>
        <begin position="205"/>
        <end position="226"/>
    </location>
</feature>
<dbReference type="PROSITE" id="PS50156">
    <property type="entry name" value="SSD"/>
    <property type="match status" value="1"/>
</dbReference>
<reference evidence="11" key="1">
    <citation type="submission" date="2016-10" db="EMBL/GenBank/DDBJ databases">
        <authorList>
            <person name="Varghese N."/>
            <person name="Submissions S."/>
        </authorList>
    </citation>
    <scope>NUCLEOTIDE SEQUENCE [LARGE SCALE GENOMIC DNA]</scope>
    <source>
        <strain evidence="11">DSM 44260</strain>
    </source>
</reference>
<dbReference type="Gene3D" id="1.20.1640.10">
    <property type="entry name" value="Multidrug efflux transporter AcrB transmembrane domain"/>
    <property type="match status" value="2"/>
</dbReference>
<evidence type="ECO:0000256" key="8">
    <source>
        <dbReference type="SAM" id="Phobius"/>
    </source>
</evidence>
<evidence type="ECO:0000313" key="11">
    <source>
        <dbReference type="Proteomes" id="UP000199051"/>
    </source>
</evidence>
<evidence type="ECO:0000256" key="3">
    <source>
        <dbReference type="ARBA" id="ARBA00022475"/>
    </source>
</evidence>
<feature type="transmembrane region" description="Helical" evidence="8">
    <location>
        <begin position="657"/>
        <end position="682"/>
    </location>
</feature>
<protein>
    <submittedName>
        <fullName evidence="10">Putative drug exporter of the RND superfamily</fullName>
    </submittedName>
</protein>
<feature type="transmembrane region" description="Helical" evidence="8">
    <location>
        <begin position="514"/>
        <end position="533"/>
    </location>
</feature>
<feature type="transmembrane region" description="Helical" evidence="8">
    <location>
        <begin position="623"/>
        <end position="645"/>
    </location>
</feature>
<evidence type="ECO:0000256" key="4">
    <source>
        <dbReference type="ARBA" id="ARBA00022692"/>
    </source>
</evidence>
<organism evidence="10 11">
    <name type="scientific">Actinokineospora terrae</name>
    <dbReference type="NCBI Taxonomy" id="155974"/>
    <lineage>
        <taxon>Bacteria</taxon>
        <taxon>Bacillati</taxon>
        <taxon>Actinomycetota</taxon>
        <taxon>Actinomycetes</taxon>
        <taxon>Pseudonocardiales</taxon>
        <taxon>Pseudonocardiaceae</taxon>
        <taxon>Actinokineospora</taxon>
    </lineage>
</organism>
<proteinExistence type="inferred from homology"/>
<keyword evidence="5 8" id="KW-1133">Transmembrane helix</keyword>
<evidence type="ECO:0000256" key="7">
    <source>
        <dbReference type="SAM" id="MobiDB-lite"/>
    </source>
</evidence>